<dbReference type="EMBL" id="JXJN01023132">
    <property type="status" value="NOT_ANNOTATED_CDS"/>
    <property type="molecule type" value="Genomic_DNA"/>
</dbReference>
<dbReference type="AlphaFoldDB" id="A0A1B0BZG2"/>
<dbReference type="InterPro" id="IPR004210">
    <property type="entry name" value="BESS_motif"/>
</dbReference>
<keyword evidence="1" id="KW-0539">Nucleus</keyword>
<feature type="region of interest" description="Disordered" evidence="2">
    <location>
        <begin position="141"/>
        <end position="163"/>
    </location>
</feature>
<evidence type="ECO:0000313" key="5">
    <source>
        <dbReference type="EnsemblMetazoa" id="GPPI045082-PA"/>
    </source>
</evidence>
<dbReference type="PANTHER" id="PTHR12243">
    <property type="entry name" value="MADF DOMAIN TRANSCRIPTION FACTOR"/>
    <property type="match status" value="1"/>
</dbReference>
<dbReference type="GO" id="GO:0005634">
    <property type="term" value="C:nucleus"/>
    <property type="evidence" value="ECO:0007669"/>
    <property type="project" value="UniProtKB-SubCell"/>
</dbReference>
<evidence type="ECO:0000256" key="1">
    <source>
        <dbReference type="PROSITE-ProRule" id="PRU00371"/>
    </source>
</evidence>
<organism evidence="5 6">
    <name type="scientific">Glossina palpalis gambiensis</name>
    <dbReference type="NCBI Taxonomy" id="67801"/>
    <lineage>
        <taxon>Eukaryota</taxon>
        <taxon>Metazoa</taxon>
        <taxon>Ecdysozoa</taxon>
        <taxon>Arthropoda</taxon>
        <taxon>Hexapoda</taxon>
        <taxon>Insecta</taxon>
        <taxon>Pterygota</taxon>
        <taxon>Neoptera</taxon>
        <taxon>Endopterygota</taxon>
        <taxon>Diptera</taxon>
        <taxon>Brachycera</taxon>
        <taxon>Muscomorpha</taxon>
        <taxon>Hippoboscoidea</taxon>
        <taxon>Glossinidae</taxon>
        <taxon>Glossina</taxon>
    </lineage>
</organism>
<protein>
    <recommendedName>
        <fullName evidence="7">MADF domain-containing protein</fullName>
    </recommendedName>
</protein>
<dbReference type="GO" id="GO:0003677">
    <property type="term" value="F:DNA binding"/>
    <property type="evidence" value="ECO:0007669"/>
    <property type="project" value="InterPro"/>
</dbReference>
<dbReference type="InterPro" id="IPR039353">
    <property type="entry name" value="TF_Adf1"/>
</dbReference>
<dbReference type="PROSITE" id="PS51031">
    <property type="entry name" value="BESS"/>
    <property type="match status" value="1"/>
</dbReference>
<reference evidence="6" key="1">
    <citation type="submission" date="2015-01" db="EMBL/GenBank/DDBJ databases">
        <authorList>
            <person name="Aksoy S."/>
            <person name="Warren W."/>
            <person name="Wilson R.K."/>
        </authorList>
    </citation>
    <scope>NUCLEOTIDE SEQUENCE [LARGE SCALE GENOMIC DNA]</scope>
    <source>
        <strain evidence="6">IAEA</strain>
    </source>
</reference>
<evidence type="ECO:0000256" key="2">
    <source>
        <dbReference type="SAM" id="MobiDB-lite"/>
    </source>
</evidence>
<feature type="domain" description="MADF" evidence="3">
    <location>
        <begin position="20"/>
        <end position="119"/>
    </location>
</feature>
<name>A0A1B0BZG2_9MUSC</name>
<keyword evidence="6" id="KW-1185">Reference proteome</keyword>
<dbReference type="GO" id="GO:0005667">
    <property type="term" value="C:transcription regulator complex"/>
    <property type="evidence" value="ECO:0007669"/>
    <property type="project" value="TreeGrafter"/>
</dbReference>
<proteinExistence type="predicted"/>
<reference evidence="5" key="2">
    <citation type="submission" date="2020-05" db="UniProtKB">
        <authorList>
            <consortium name="EnsemblMetazoa"/>
        </authorList>
    </citation>
    <scope>IDENTIFICATION</scope>
    <source>
        <strain evidence="5">IAEA</strain>
    </source>
</reference>
<dbReference type="InterPro" id="IPR006578">
    <property type="entry name" value="MADF-dom"/>
</dbReference>
<evidence type="ECO:0000313" key="6">
    <source>
        <dbReference type="Proteomes" id="UP000092460"/>
    </source>
</evidence>
<comment type="subcellular location">
    <subcellularLocation>
        <location evidence="1">Nucleus</location>
    </subcellularLocation>
</comment>
<dbReference type="PROSITE" id="PS51029">
    <property type="entry name" value="MADF"/>
    <property type="match status" value="1"/>
</dbReference>
<dbReference type="Pfam" id="PF10545">
    <property type="entry name" value="MADF_DNA_bdg"/>
    <property type="match status" value="1"/>
</dbReference>
<dbReference type="VEuPathDB" id="VectorBase:GPPI045082"/>
<dbReference type="Proteomes" id="UP000092460">
    <property type="component" value="Unassembled WGS sequence"/>
</dbReference>
<feature type="domain" description="BESS" evidence="4">
    <location>
        <begin position="292"/>
        <end position="331"/>
    </location>
</feature>
<evidence type="ECO:0000259" key="3">
    <source>
        <dbReference type="PROSITE" id="PS51029"/>
    </source>
</evidence>
<accession>A0A1B0BZG2</accession>
<dbReference type="EnsemblMetazoa" id="GPPI045082-RA">
    <property type="protein sequence ID" value="GPPI045082-PA"/>
    <property type="gene ID" value="GPPI045082"/>
</dbReference>
<evidence type="ECO:0008006" key="7">
    <source>
        <dbReference type="Google" id="ProtNLM"/>
    </source>
</evidence>
<evidence type="ECO:0000259" key="4">
    <source>
        <dbReference type="PROSITE" id="PS51031"/>
    </source>
</evidence>
<dbReference type="GO" id="GO:0006357">
    <property type="term" value="P:regulation of transcription by RNA polymerase II"/>
    <property type="evidence" value="ECO:0007669"/>
    <property type="project" value="TreeGrafter"/>
</dbReference>
<dbReference type="PANTHER" id="PTHR12243:SF67">
    <property type="entry name" value="COREPRESSOR OF PANGOLIN, ISOFORM A-RELATED"/>
    <property type="match status" value="1"/>
</dbReference>
<sequence length="332" mass="37271">MHKNTTRTPSVDMKLISTGALINAVRKYEILYNRETSGSEHIHRREQKWDKVALELFPHSTKYNFNLREGIRATIRRRWQRVRDLVGGRVRKMKNVENYARNNEDDLLTQCAFLLPFMNSPNCAMLAQKLGLQKNTSISSGLADGDDDDNNNLEGTDANPGNSPIIGEDIQCMKFKKEKTHLNEVTSPAPEYQNYMKQIDGYDSSVPEQCNFLISNPRSIKVTDENLHFRNKGNDGVEANNSADKNCSNSRKFSNFGNKSSVSDVANNQSQILTRNILNRQRLASQDDCYNQNADLMFLLSLAPDLGKVPPASKAAVKAQIVATIAQANLCA</sequence>